<dbReference type="EMBL" id="CP025085">
    <property type="protein sequence ID" value="AUH01911.1"/>
    <property type="molecule type" value="Genomic_DNA"/>
</dbReference>
<organism evidence="3 4">
    <name type="scientific">Serratia sp. (strain ATCC 39006)</name>
    <name type="common">Prodigiosinella confusarubida</name>
    <dbReference type="NCBI Taxonomy" id="104623"/>
    <lineage>
        <taxon>Bacteria</taxon>
        <taxon>Pseudomonadati</taxon>
        <taxon>Pseudomonadota</taxon>
        <taxon>Gammaproteobacteria</taxon>
        <taxon>Enterobacterales</taxon>
        <taxon>Pectobacteriaceae</taxon>
        <taxon>Prodigiosinella</taxon>
    </lineage>
</organism>
<dbReference type="InterPro" id="IPR056925">
    <property type="entry name" value="ParE-like"/>
</dbReference>
<reference evidence="3" key="2">
    <citation type="submission" date="2013-09" db="EMBL/GenBank/DDBJ databases">
        <authorList>
            <person name="Wang G."/>
            <person name="Yang Y."/>
            <person name="Su Y."/>
        </authorList>
    </citation>
    <scope>NUCLEOTIDE SEQUENCE</scope>
    <source>
        <strain evidence="3">ATCC 39006</strain>
    </source>
</reference>
<evidence type="ECO:0000313" key="4">
    <source>
        <dbReference type="Proteomes" id="UP000017700"/>
    </source>
</evidence>
<dbReference type="STRING" id="104623.Ser39006_01473"/>
<evidence type="ECO:0000313" key="5">
    <source>
        <dbReference type="Proteomes" id="UP000233778"/>
    </source>
</evidence>
<dbReference type="Pfam" id="PF24732">
    <property type="entry name" value="ParE_like"/>
    <property type="match status" value="1"/>
</dbReference>
<reference evidence="2 5" key="3">
    <citation type="submission" date="2017-11" db="EMBL/GenBank/DDBJ databases">
        <title>Complete genome sequence of Serratia sp. ATCC 39006 LacA.</title>
        <authorList>
            <person name="Hampton H.G."/>
            <person name="Jackson S.A."/>
            <person name="Jauregui R."/>
            <person name="Poulter G.T.M."/>
            <person name="Salmond G.P.C."/>
            <person name="Fineran P.C."/>
        </authorList>
    </citation>
    <scope>NUCLEOTIDE SEQUENCE [LARGE SCALE GENOMIC DNA]</scope>
    <source>
        <strain evidence="2 5">ATCC 39006</strain>
    </source>
</reference>
<dbReference type="Proteomes" id="UP000017700">
    <property type="component" value="Chromosome"/>
</dbReference>
<sequence>MTELIDFCPRQHVTPAVRRKALCMVDFLKNGRKVCKRLDEKGYLKINIGPFWRMLSKDGGHRWFLMNHQTYNREIRK</sequence>
<dbReference type="RefSeq" id="WP_021014743.1">
    <property type="nucleotide sequence ID" value="NZ_CP025084.1"/>
</dbReference>
<keyword evidence="4" id="KW-1185">Reference proteome</keyword>
<dbReference type="KEGG" id="serq:CWC46_20160"/>
<name>A0A2I5TNT8_SERS3</name>
<dbReference type="OrthoDB" id="6574458at2"/>
<protein>
    <recommendedName>
        <fullName evidence="1">ParE-like toxin domain-containing protein</fullName>
    </recommendedName>
</protein>
<proteinExistence type="predicted"/>
<reference evidence="3" key="4">
    <citation type="submission" date="2017-11" db="EMBL/GenBank/DDBJ databases">
        <title>Complete genome sequence of Serratia sp. ATCC 39006.</title>
        <authorList>
            <person name="Hampton H.G."/>
            <person name="Jackson S.A."/>
            <person name="Jauregui R."/>
            <person name="Poulter G.T.M."/>
            <person name="Salmond G.P.C."/>
            <person name="Fineran P.C."/>
        </authorList>
    </citation>
    <scope>NUCLEOTIDE SEQUENCE</scope>
    <source>
        <strain evidence="3">ATCC 39006</strain>
    </source>
</reference>
<dbReference type="KEGG" id="sera:Ser39006_020155"/>
<evidence type="ECO:0000313" key="2">
    <source>
        <dbReference type="EMBL" id="AUH01911.1"/>
    </source>
</evidence>
<dbReference type="EMBL" id="CP025084">
    <property type="protein sequence ID" value="AUH06233.1"/>
    <property type="molecule type" value="Genomic_DNA"/>
</dbReference>
<reference evidence="3 4" key="1">
    <citation type="journal article" date="2013" name="Genome Announc.">
        <title>Draft genome sequence of Serratia sp. strain ATCC 39006, a model bacterium for analysis of the biosynthesis and regulation of prodigiosin, a carbapenem, and gas vesicles.</title>
        <authorList>
            <person name="Fineran P.C."/>
            <person name="Iglesias Cans M.C."/>
            <person name="Ramsay J.P."/>
            <person name="Wilf N.M."/>
            <person name="Cossyleon D."/>
            <person name="McNeil M.B."/>
            <person name="Williamson N.R."/>
            <person name="Monson R.E."/>
            <person name="Becher S.A."/>
            <person name="Stanton J.A."/>
            <person name="Brugger K."/>
            <person name="Brown S.D."/>
            <person name="Salmond G.P."/>
        </authorList>
    </citation>
    <scope>NUCLEOTIDE SEQUENCE [LARGE SCALE GENOMIC DNA]</scope>
    <source>
        <strain evidence="3">ATCC 39006</strain>
        <strain evidence="4">ATCC 39006 / SC 11482</strain>
    </source>
</reference>
<dbReference type="Proteomes" id="UP000233778">
    <property type="component" value="Chromosome"/>
</dbReference>
<feature type="domain" description="ParE-like toxin" evidence="1">
    <location>
        <begin position="15"/>
        <end position="73"/>
    </location>
</feature>
<evidence type="ECO:0000313" key="3">
    <source>
        <dbReference type="EMBL" id="AUH06233.1"/>
    </source>
</evidence>
<dbReference type="AlphaFoldDB" id="A0A2I5TNT8"/>
<accession>A0A2I5TNT8</accession>
<evidence type="ECO:0000259" key="1">
    <source>
        <dbReference type="Pfam" id="PF24732"/>
    </source>
</evidence>
<gene>
    <name evidence="2" type="ORF">CWC46_20160</name>
    <name evidence="3" type="ORF">Ser39006_020155</name>
</gene>